<dbReference type="Proteomes" id="UP000326198">
    <property type="component" value="Unassembled WGS sequence"/>
</dbReference>
<comment type="subcellular location">
    <subcellularLocation>
        <location evidence="1">Secreted</location>
    </subcellularLocation>
</comment>
<dbReference type="SUPFAM" id="SSF51126">
    <property type="entry name" value="Pectin lyase-like"/>
    <property type="match status" value="1"/>
</dbReference>
<name>A0A5N7BLT3_9EURO</name>
<dbReference type="InterPro" id="IPR012334">
    <property type="entry name" value="Pectin_lyas_fold"/>
</dbReference>
<evidence type="ECO:0000256" key="10">
    <source>
        <dbReference type="ARBA" id="ARBA00023295"/>
    </source>
</evidence>
<keyword evidence="5 18" id="KW-0732">Signal</keyword>
<dbReference type="InterPro" id="IPR050434">
    <property type="entry name" value="Glycosyl_hydrlase_28"/>
</dbReference>
<accession>A0A5N7BLT3</accession>
<dbReference type="GO" id="GO:0047911">
    <property type="term" value="F:galacturan 1,4-alpha-galacturonidase activity"/>
    <property type="evidence" value="ECO:0007669"/>
    <property type="project" value="UniProtKB-ARBA"/>
</dbReference>
<feature type="active site" evidence="16">
    <location>
        <position position="356"/>
    </location>
</feature>
<evidence type="ECO:0000256" key="17">
    <source>
        <dbReference type="RuleBase" id="RU361169"/>
    </source>
</evidence>
<dbReference type="SMART" id="SM00710">
    <property type="entry name" value="PbH1"/>
    <property type="match status" value="7"/>
</dbReference>
<keyword evidence="4" id="KW-0964">Secreted</keyword>
<dbReference type="PROSITE" id="PS51257">
    <property type="entry name" value="PROKAR_LIPOPROTEIN"/>
    <property type="match status" value="1"/>
</dbReference>
<evidence type="ECO:0000256" key="15">
    <source>
        <dbReference type="ARBA" id="ARBA00042861"/>
    </source>
</evidence>
<evidence type="ECO:0000256" key="16">
    <source>
        <dbReference type="PROSITE-ProRule" id="PRU10052"/>
    </source>
</evidence>
<protein>
    <recommendedName>
        <fullName evidence="3">endo-polygalacturonase</fullName>
        <ecNumber evidence="3">3.2.1.15</ecNumber>
    </recommendedName>
    <alternativeName>
        <fullName evidence="14">Pectinase D</fullName>
    </alternativeName>
    <alternativeName>
        <fullName evidence="15">Polygalacturonase D</fullName>
    </alternativeName>
</protein>
<evidence type="ECO:0000256" key="1">
    <source>
        <dbReference type="ARBA" id="ARBA00004613"/>
    </source>
</evidence>
<evidence type="ECO:0000256" key="5">
    <source>
        <dbReference type="ARBA" id="ARBA00022729"/>
    </source>
</evidence>
<feature type="signal peptide" evidence="18">
    <location>
        <begin position="1"/>
        <end position="16"/>
    </location>
</feature>
<dbReference type="InterPro" id="IPR006626">
    <property type="entry name" value="PbH1"/>
</dbReference>
<dbReference type="InterPro" id="IPR000743">
    <property type="entry name" value="Glyco_hydro_28"/>
</dbReference>
<dbReference type="PANTHER" id="PTHR31884:SF9">
    <property type="entry name" value="ENDOPOLYGALACTURONASE D-RELATED"/>
    <property type="match status" value="1"/>
</dbReference>
<comment type="similarity">
    <text evidence="2 17">Belongs to the glycosyl hydrolase 28 family.</text>
</comment>
<keyword evidence="9" id="KW-0325">Glycoprotein</keyword>
<organism evidence="19 20">
    <name type="scientific">Aspergillus bertholletiae</name>
    <dbReference type="NCBI Taxonomy" id="1226010"/>
    <lineage>
        <taxon>Eukaryota</taxon>
        <taxon>Fungi</taxon>
        <taxon>Dikarya</taxon>
        <taxon>Ascomycota</taxon>
        <taxon>Pezizomycotina</taxon>
        <taxon>Eurotiomycetes</taxon>
        <taxon>Eurotiomycetidae</taxon>
        <taxon>Eurotiales</taxon>
        <taxon>Aspergillaceae</taxon>
        <taxon>Aspergillus</taxon>
        <taxon>Aspergillus subgen. Circumdati</taxon>
    </lineage>
</organism>
<evidence type="ECO:0000256" key="8">
    <source>
        <dbReference type="ARBA" id="ARBA00023157"/>
    </source>
</evidence>
<comment type="catalytic activity">
    <reaction evidence="12">
        <text>(1,4-alpha-D-galacturonosyl)n+m + H2O = (1,4-alpha-D-galacturonosyl)n + (1,4-alpha-D-galacturonosyl)m.</text>
        <dbReference type="EC" id="3.2.1.15"/>
    </reaction>
</comment>
<dbReference type="Pfam" id="PF00295">
    <property type="entry name" value="Glyco_hydro_28"/>
    <property type="match status" value="1"/>
</dbReference>
<evidence type="ECO:0000256" key="18">
    <source>
        <dbReference type="SAM" id="SignalP"/>
    </source>
</evidence>
<feature type="chain" id="PRO_5024807718" description="endo-polygalacturonase" evidence="18">
    <location>
        <begin position="17"/>
        <end position="492"/>
    </location>
</feature>
<dbReference type="InterPro" id="IPR011050">
    <property type="entry name" value="Pectin_lyase_fold/virulence"/>
</dbReference>
<evidence type="ECO:0000256" key="6">
    <source>
        <dbReference type="ARBA" id="ARBA00022737"/>
    </source>
</evidence>
<keyword evidence="10 17" id="KW-0326">Glycosidase</keyword>
<dbReference type="GO" id="GO:0005576">
    <property type="term" value="C:extracellular region"/>
    <property type="evidence" value="ECO:0007669"/>
    <property type="project" value="UniProtKB-SubCell"/>
</dbReference>
<reference evidence="19 20" key="1">
    <citation type="submission" date="2019-04" db="EMBL/GenBank/DDBJ databases">
        <title>Friends and foes A comparative genomics studyof 23 Aspergillus species from section Flavi.</title>
        <authorList>
            <consortium name="DOE Joint Genome Institute"/>
            <person name="Kjaerbolling I."/>
            <person name="Vesth T."/>
            <person name="Frisvad J.C."/>
            <person name="Nybo J.L."/>
            <person name="Theobald S."/>
            <person name="Kildgaard S."/>
            <person name="Isbrandt T."/>
            <person name="Kuo A."/>
            <person name="Sato A."/>
            <person name="Lyhne E.K."/>
            <person name="Kogle M.E."/>
            <person name="Wiebenga A."/>
            <person name="Kun R.S."/>
            <person name="Lubbers R.J."/>
            <person name="Makela M.R."/>
            <person name="Barry K."/>
            <person name="Chovatia M."/>
            <person name="Clum A."/>
            <person name="Daum C."/>
            <person name="Haridas S."/>
            <person name="He G."/>
            <person name="LaButti K."/>
            <person name="Lipzen A."/>
            <person name="Mondo S."/>
            <person name="Riley R."/>
            <person name="Salamov A."/>
            <person name="Simmons B.A."/>
            <person name="Magnuson J.K."/>
            <person name="Henrissat B."/>
            <person name="Mortensen U.H."/>
            <person name="Larsen T.O."/>
            <person name="Devries R.P."/>
            <person name="Grigoriev I.V."/>
            <person name="Machida M."/>
            <person name="Baker S.E."/>
            <person name="Andersen M.R."/>
        </authorList>
    </citation>
    <scope>NUCLEOTIDE SEQUENCE [LARGE SCALE GENOMIC DNA]</scope>
    <source>
        <strain evidence="19 20">IBT 29228</strain>
    </source>
</reference>
<keyword evidence="20" id="KW-1185">Reference proteome</keyword>
<evidence type="ECO:0000256" key="7">
    <source>
        <dbReference type="ARBA" id="ARBA00022801"/>
    </source>
</evidence>
<sequence length="492" mass="50787">MKRSALILSFIPLVFACDSPEGAGHSCASIYSVSVAAASSFCATFTADTVTATTGVPVAFLRNCDYKTKHLSSACSCLVTAAAPTVATPSSVTSVYVTSAIATPTPQTPQKSTTQVIKVSKVATSSTTGVTTSAAVPTASLPFTGNGGTTCTVTEYTAISSAVASCSNILLSDIYAPPSSTIDLQGLQTGAAVIFAGTTTFGDTVDSDFDPIVVSGTSVTITGAEGHVIDGNGAAYWDGEGSNGGSDKPDHFFVVKKMYNSRIENLYIQNWPVHCFEIENTEHLTISGLTLNNTAGDAANSKSDGDPAAHNSDGFDIKSSSYFTLENTWVHNQDDCVAVTSGTDIVVDGLYCYGGHGLSIGSIGGKSDNTVNGVTFSNSQVVSSQNGCRIKTNSGETGEVYNIRYENITLSNISDYGIDVQQDYLNGGPTGEPTNGVTIANVTFVDVTGTMSDGKDYYILCGDGSCSNFVFDGVDITGGSGDSCNYPSTGCP</sequence>
<dbReference type="FunFam" id="2.160.20.10:FF:000002">
    <property type="entry name" value="Endopolygalacturonase D"/>
    <property type="match status" value="1"/>
</dbReference>
<evidence type="ECO:0000256" key="12">
    <source>
        <dbReference type="ARBA" id="ARBA00034074"/>
    </source>
</evidence>
<dbReference type="PANTHER" id="PTHR31884">
    <property type="entry name" value="POLYGALACTURONASE"/>
    <property type="match status" value="1"/>
</dbReference>
<keyword evidence="6" id="KW-0677">Repeat</keyword>
<dbReference type="GO" id="GO:0045490">
    <property type="term" value="P:pectin catabolic process"/>
    <property type="evidence" value="ECO:0007669"/>
    <property type="project" value="TreeGrafter"/>
</dbReference>
<comment type="function">
    <text evidence="13">Involved in maceration and soft-rotting of plant tissue. Hydrolyzes the 1,4-alpha glycosidic bonds of de-esterified pectate in the smooth region of the plant cell wall.</text>
</comment>
<keyword evidence="8" id="KW-1015">Disulfide bond</keyword>
<evidence type="ECO:0000256" key="11">
    <source>
        <dbReference type="ARBA" id="ARBA00023316"/>
    </source>
</evidence>
<dbReference type="GO" id="GO:0071555">
    <property type="term" value="P:cell wall organization"/>
    <property type="evidence" value="ECO:0007669"/>
    <property type="project" value="UniProtKB-KW"/>
</dbReference>
<evidence type="ECO:0000313" key="20">
    <source>
        <dbReference type="Proteomes" id="UP000326198"/>
    </source>
</evidence>
<dbReference type="EC" id="3.2.1.15" evidence="3"/>
<dbReference type="GO" id="GO:0004650">
    <property type="term" value="F:polygalacturonase activity"/>
    <property type="evidence" value="ECO:0007669"/>
    <property type="project" value="UniProtKB-EC"/>
</dbReference>
<dbReference type="EMBL" id="ML736160">
    <property type="protein sequence ID" value="KAE8382762.1"/>
    <property type="molecule type" value="Genomic_DNA"/>
</dbReference>
<evidence type="ECO:0000256" key="13">
    <source>
        <dbReference type="ARBA" id="ARBA00037707"/>
    </source>
</evidence>
<evidence type="ECO:0000256" key="3">
    <source>
        <dbReference type="ARBA" id="ARBA00012736"/>
    </source>
</evidence>
<keyword evidence="7 17" id="KW-0378">Hydrolase</keyword>
<dbReference type="Gene3D" id="2.160.20.10">
    <property type="entry name" value="Single-stranded right-handed beta-helix, Pectin lyase-like"/>
    <property type="match status" value="1"/>
</dbReference>
<dbReference type="OrthoDB" id="1546079at2759"/>
<evidence type="ECO:0000313" key="19">
    <source>
        <dbReference type="EMBL" id="KAE8382762.1"/>
    </source>
</evidence>
<dbReference type="PROSITE" id="PS00502">
    <property type="entry name" value="POLYGALACTURONASE"/>
    <property type="match status" value="1"/>
</dbReference>
<evidence type="ECO:0000256" key="2">
    <source>
        <dbReference type="ARBA" id="ARBA00008834"/>
    </source>
</evidence>
<keyword evidence="11" id="KW-0961">Cell wall biogenesis/degradation</keyword>
<evidence type="ECO:0000256" key="9">
    <source>
        <dbReference type="ARBA" id="ARBA00023180"/>
    </source>
</evidence>
<gene>
    <name evidence="19" type="ORF">BDV26DRAFT_224281</name>
</gene>
<proteinExistence type="inferred from homology"/>
<evidence type="ECO:0000256" key="14">
    <source>
        <dbReference type="ARBA" id="ARBA00041404"/>
    </source>
</evidence>
<dbReference type="AlphaFoldDB" id="A0A5N7BLT3"/>
<evidence type="ECO:0000256" key="4">
    <source>
        <dbReference type="ARBA" id="ARBA00022525"/>
    </source>
</evidence>